<proteinExistence type="predicted"/>
<sequence>MLAAARFEQRRRGSGVSQAESVGMGLHNPWSGHRLLLLRHGETEWSKSGQHTGRSDIELTEAGRAQAKLAGQTLAQLELDDPVVISSPRQRCLVTAELAGLTVDEVSPLLAEWDYGSYEGLTTREIQQSVPDWLVWTHGCPDGESVTQVSDRADRAVAMALEHMTSRDVLFVSHGHFSRAVITRWVELPLTEGSRFGMVTASIAVCGFEHGVRQLCVLGLTGHPVN</sequence>
<dbReference type="Gene3D" id="3.40.50.1240">
    <property type="entry name" value="Phosphoglycerate mutase-like"/>
    <property type="match status" value="1"/>
</dbReference>
<feature type="binding site" evidence="2">
    <location>
        <position position="91"/>
    </location>
    <ligand>
        <name>substrate</name>
    </ligand>
</feature>
<evidence type="ECO:0000256" key="1">
    <source>
        <dbReference type="PIRSR" id="PIRSR613078-1"/>
    </source>
</evidence>
<name>A0A653F0Q0_9MYCO</name>
<dbReference type="SMART" id="SM00855">
    <property type="entry name" value="PGAM"/>
    <property type="match status" value="1"/>
</dbReference>
<feature type="binding site" evidence="2">
    <location>
        <begin position="52"/>
        <end position="53"/>
    </location>
    <ligand>
        <name>substrate</name>
    </ligand>
</feature>
<dbReference type="SUPFAM" id="SSF53254">
    <property type="entry name" value="Phosphoglycerate mutase-like"/>
    <property type="match status" value="1"/>
</dbReference>
<dbReference type="AlphaFoldDB" id="A0A653F0Q0"/>
<evidence type="ECO:0000256" key="3">
    <source>
        <dbReference type="SAM" id="MobiDB-lite"/>
    </source>
</evidence>
<protein>
    <submittedName>
        <fullName evidence="4">Phosphoserine phosphatase 1</fullName>
    </submittedName>
</protein>
<feature type="region of interest" description="Disordered" evidence="3">
    <location>
        <begin position="1"/>
        <end position="23"/>
    </location>
</feature>
<dbReference type="EMBL" id="LR589156">
    <property type="protein sequence ID" value="VTP03337.1"/>
    <property type="molecule type" value="Genomic_DNA"/>
</dbReference>
<dbReference type="GO" id="GO:0101006">
    <property type="term" value="F:protein histidine phosphatase activity"/>
    <property type="evidence" value="ECO:0007669"/>
    <property type="project" value="TreeGrafter"/>
</dbReference>
<feature type="active site" description="Proton donor/acceptor" evidence="1">
    <location>
        <position position="112"/>
    </location>
</feature>
<dbReference type="Pfam" id="PF00300">
    <property type="entry name" value="His_Phos_1"/>
    <property type="match status" value="1"/>
</dbReference>
<dbReference type="InterPro" id="IPR050275">
    <property type="entry name" value="PGM_Phosphatase"/>
</dbReference>
<evidence type="ECO:0000256" key="2">
    <source>
        <dbReference type="PIRSR" id="PIRSR613078-2"/>
    </source>
</evidence>
<accession>A0A653F0Q0</accession>
<dbReference type="PANTHER" id="PTHR48100:SF15">
    <property type="entry name" value="SEDOHEPTULOSE 1,7-BISPHOSPHATASE"/>
    <property type="match status" value="1"/>
</dbReference>
<dbReference type="NCBIfam" id="NF009993">
    <property type="entry name" value="PRK13462.1"/>
    <property type="match status" value="1"/>
</dbReference>
<evidence type="ECO:0000313" key="4">
    <source>
        <dbReference type="EMBL" id="VTP03337.1"/>
    </source>
</evidence>
<organism evidence="4">
    <name type="scientific">Mycobacterium riyadhense</name>
    <dbReference type="NCBI Taxonomy" id="486698"/>
    <lineage>
        <taxon>Bacteria</taxon>
        <taxon>Bacillati</taxon>
        <taxon>Actinomycetota</taxon>
        <taxon>Actinomycetes</taxon>
        <taxon>Mycobacteriales</taxon>
        <taxon>Mycobacteriaceae</taxon>
        <taxon>Mycobacterium</taxon>
    </lineage>
</organism>
<dbReference type="InterPro" id="IPR029033">
    <property type="entry name" value="His_PPase_superfam"/>
</dbReference>
<dbReference type="InterPro" id="IPR013078">
    <property type="entry name" value="His_Pase_superF_clade-1"/>
</dbReference>
<gene>
    <name evidence="4" type="primary">pspA_5</name>
    <name evidence="4" type="ORF">BIN_B_04997</name>
</gene>
<dbReference type="CDD" id="cd07067">
    <property type="entry name" value="HP_PGM_like"/>
    <property type="match status" value="1"/>
</dbReference>
<reference evidence="4" key="1">
    <citation type="submission" date="2019-05" db="EMBL/GenBank/DDBJ databases">
        <authorList>
            <person name="Naeem R."/>
            <person name="Antony C."/>
            <person name="Guan Q."/>
        </authorList>
    </citation>
    <scope>NUCLEOTIDE SEQUENCE</scope>
    <source>
        <strain evidence="4">2</strain>
    </source>
</reference>
<feature type="active site" description="Tele-phosphohistidine intermediate" evidence="1">
    <location>
        <position position="40"/>
    </location>
</feature>
<dbReference type="PANTHER" id="PTHR48100">
    <property type="entry name" value="BROAD-SPECIFICITY PHOSPHATASE YOR283W-RELATED"/>
    <property type="match status" value="1"/>
</dbReference>
<dbReference type="GO" id="GO:0070297">
    <property type="term" value="P:regulation of phosphorelay signal transduction system"/>
    <property type="evidence" value="ECO:0007669"/>
    <property type="project" value="TreeGrafter"/>
</dbReference>
<feature type="binding site" evidence="2">
    <location>
        <begin position="112"/>
        <end position="115"/>
    </location>
    <ligand>
        <name>substrate</name>
    </ligand>
</feature>